<dbReference type="HOGENOM" id="CLU_001570_4_1_1"/>
<comment type="subcellular location">
    <subcellularLocation>
        <location evidence="2">Membrane</location>
        <topology evidence="2">Single-pass membrane protein</topology>
    </subcellularLocation>
</comment>
<keyword evidence="7" id="KW-1133">Transmembrane helix</keyword>
<dbReference type="GO" id="GO:0016491">
    <property type="term" value="F:oxidoreductase activity"/>
    <property type="evidence" value="ECO:0000318"/>
    <property type="project" value="GO_Central"/>
</dbReference>
<keyword evidence="9 11" id="KW-0408">Iron</keyword>
<dbReference type="EMBL" id="CM000880">
    <property type="protein sequence ID" value="PNT74474.1"/>
    <property type="molecule type" value="Genomic_DNA"/>
</dbReference>
<dbReference type="GO" id="GO:0020037">
    <property type="term" value="F:heme binding"/>
    <property type="evidence" value="ECO:0007669"/>
    <property type="project" value="InterPro"/>
</dbReference>
<dbReference type="InterPro" id="IPR017972">
    <property type="entry name" value="Cyt_P450_CS"/>
</dbReference>
<keyword evidence="10 12" id="KW-0503">Monooxygenase</keyword>
<dbReference type="Gramene" id="KQK14289">
    <property type="protein sequence ID" value="KQK14289"/>
    <property type="gene ID" value="BRADI_1g15190v3"/>
</dbReference>
<dbReference type="PANTHER" id="PTHR47955:SF19">
    <property type="entry name" value="CYTOCHROME P450 71A9-LIKE ISOFORM X1"/>
    <property type="match status" value="1"/>
</dbReference>
<feature type="binding site" description="axial binding residue" evidence="11">
    <location>
        <position position="452"/>
    </location>
    <ligand>
        <name>heme</name>
        <dbReference type="ChEBI" id="CHEBI:30413"/>
    </ligand>
    <ligandPart>
        <name>Fe</name>
        <dbReference type="ChEBI" id="CHEBI:18248"/>
    </ligandPart>
</feature>
<dbReference type="GeneID" id="104582990"/>
<comment type="similarity">
    <text evidence="3 12">Belongs to the cytochrome P450 family.</text>
</comment>
<evidence type="ECO:0000256" key="7">
    <source>
        <dbReference type="ARBA" id="ARBA00022989"/>
    </source>
</evidence>
<dbReference type="InterPro" id="IPR036396">
    <property type="entry name" value="Cyt_P450_sf"/>
</dbReference>
<gene>
    <name evidence="15" type="primary">LOC104582990</name>
    <name evidence="14" type="ORF">BRADI_1g15190v3</name>
</gene>
<evidence type="ECO:0000256" key="1">
    <source>
        <dbReference type="ARBA" id="ARBA00001971"/>
    </source>
</evidence>
<evidence type="ECO:0000256" key="12">
    <source>
        <dbReference type="RuleBase" id="RU000461"/>
    </source>
</evidence>
<dbReference type="AlphaFoldDB" id="I1GQH0"/>
<feature type="chain" id="PRO_5014094032" description="Cytochrome P450" evidence="13">
    <location>
        <begin position="23"/>
        <end position="511"/>
    </location>
</feature>
<evidence type="ECO:0000256" key="4">
    <source>
        <dbReference type="ARBA" id="ARBA00022617"/>
    </source>
</evidence>
<evidence type="ECO:0000256" key="9">
    <source>
        <dbReference type="ARBA" id="ARBA00023004"/>
    </source>
</evidence>
<dbReference type="GO" id="GO:0016020">
    <property type="term" value="C:membrane"/>
    <property type="evidence" value="ECO:0007669"/>
    <property type="project" value="UniProtKB-SubCell"/>
</dbReference>
<keyword evidence="8 12" id="KW-0560">Oxidoreductase</keyword>
<dbReference type="GO" id="GO:0004497">
    <property type="term" value="F:monooxygenase activity"/>
    <property type="evidence" value="ECO:0007669"/>
    <property type="project" value="UniProtKB-KW"/>
</dbReference>
<proteinExistence type="inferred from homology"/>
<dbReference type="GO" id="GO:0016705">
    <property type="term" value="F:oxidoreductase activity, acting on paired donors, with incorporation or reduction of molecular oxygen"/>
    <property type="evidence" value="ECO:0007669"/>
    <property type="project" value="InterPro"/>
</dbReference>
<evidence type="ECO:0000256" key="11">
    <source>
        <dbReference type="PIRSR" id="PIRSR602401-1"/>
    </source>
</evidence>
<dbReference type="InterPro" id="IPR002401">
    <property type="entry name" value="Cyt_P450_E_grp-I"/>
</dbReference>
<evidence type="ECO:0000256" key="10">
    <source>
        <dbReference type="ARBA" id="ARBA00023033"/>
    </source>
</evidence>
<dbReference type="PROSITE" id="PS00086">
    <property type="entry name" value="CYTOCHROME_P450"/>
    <property type="match status" value="1"/>
</dbReference>
<keyword evidence="16" id="KW-1185">Reference proteome</keyword>
<dbReference type="OMA" id="NSCRSWW"/>
<dbReference type="PRINTS" id="PR00385">
    <property type="entry name" value="P450"/>
</dbReference>
<evidence type="ECO:0008006" key="17">
    <source>
        <dbReference type="Google" id="ProtNLM"/>
    </source>
</evidence>
<evidence type="ECO:0000313" key="15">
    <source>
        <dbReference type="EnsemblPlants" id="KQK14289"/>
    </source>
</evidence>
<dbReference type="EnsemblPlants" id="PNT74474">
    <property type="protein sequence ID" value="PNT74474"/>
    <property type="gene ID" value="BRADI_1g15190v3"/>
</dbReference>
<evidence type="ECO:0000256" key="8">
    <source>
        <dbReference type="ARBA" id="ARBA00023002"/>
    </source>
</evidence>
<dbReference type="OrthoDB" id="1470350at2759"/>
<name>I1GQH0_BRADI</name>
<dbReference type="EMBL" id="CM000880">
    <property type="protein sequence ID" value="KQK14289.1"/>
    <property type="molecule type" value="Genomic_DNA"/>
</dbReference>
<dbReference type="GO" id="GO:0005506">
    <property type="term" value="F:iron ion binding"/>
    <property type="evidence" value="ECO:0007669"/>
    <property type="project" value="InterPro"/>
</dbReference>
<evidence type="ECO:0000313" key="14">
    <source>
        <dbReference type="EMBL" id="KQK14289.1"/>
    </source>
</evidence>
<dbReference type="FunFam" id="1.10.630.10:FF:000008">
    <property type="entry name" value="Cytochrome P450 71D8"/>
    <property type="match status" value="1"/>
</dbReference>
<dbReference type="Gramene" id="PNT74474">
    <property type="protein sequence ID" value="PNT74474"/>
    <property type="gene ID" value="BRADI_1g15190v3"/>
</dbReference>
<evidence type="ECO:0000256" key="2">
    <source>
        <dbReference type="ARBA" id="ARBA00004167"/>
    </source>
</evidence>
<dbReference type="Pfam" id="PF00067">
    <property type="entry name" value="p450"/>
    <property type="match status" value="1"/>
</dbReference>
<keyword evidence="6 11" id="KW-0479">Metal-binding</keyword>
<reference evidence="14" key="2">
    <citation type="submission" date="2017-06" db="EMBL/GenBank/DDBJ databases">
        <title>WGS assembly of Brachypodium distachyon.</title>
        <authorList>
            <consortium name="The International Brachypodium Initiative"/>
            <person name="Lucas S."/>
            <person name="Harmon-Smith M."/>
            <person name="Lail K."/>
            <person name="Tice H."/>
            <person name="Grimwood J."/>
            <person name="Bruce D."/>
            <person name="Barry K."/>
            <person name="Shu S."/>
            <person name="Lindquist E."/>
            <person name="Wang M."/>
            <person name="Pitluck S."/>
            <person name="Vogel J.P."/>
            <person name="Garvin D.F."/>
            <person name="Mockler T.C."/>
            <person name="Schmutz J."/>
            <person name="Rokhsar D."/>
            <person name="Bevan M.W."/>
        </authorList>
    </citation>
    <scope>NUCLEOTIDE SEQUENCE</scope>
    <source>
        <strain evidence="14">Bd21</strain>
    </source>
</reference>
<dbReference type="Proteomes" id="UP000008810">
    <property type="component" value="Chromosome 1"/>
</dbReference>
<dbReference type="GO" id="GO:0016102">
    <property type="term" value="P:diterpenoid biosynthetic process"/>
    <property type="evidence" value="ECO:0007669"/>
    <property type="project" value="UniProtKB-ARBA"/>
</dbReference>
<protein>
    <recommendedName>
        <fullName evidence="17">Cytochrome P450</fullName>
    </recommendedName>
</protein>
<sequence length="511" mass="56390">MEAATLPLLSLVVFLLVKLVVKISTSSSSPRPVKRLPPGPWKLPLVGSLHHVLLSRYGDLPHRALRELSRAHGPLMLLRFGAVPTLVVSSPEAAREVLKTHDTSFASRHVSPTLAVFSRGGNDILFSPYGDLWRQLRKVCVLELLSARRVGSFRGIREDEAAGLIRSLAAECSASGQGSAVLGIGERISRATNDTVVRSAVGSRCPRRDEFLKELDKSVKLAAGFNLADLYPASRVARWLSGALHEAERCNGVVRGILQDIIRERTAADQDGVIEGEEDDLLGVLLRLQRDGGDQCLLTTEVITTVVMEIFAAGSETSSTTLEWAMSELIRNPRVLRKAQAEVRDACKGQGKLSEGDVGRLSYLSLVIRETLRLHAPVPFLLPRQCRERCEVMGREIPEGTKVLVNTWAMCRDAAYWEKAEEFVPERFEESKVDFKGGDFEFIPFGAGRRICPGMTLGLANMELLLASLLYHFDWELPDGGTLDMSEAFGITIRRKSKLVLRATERVPFAN</sequence>
<accession>I1GQH0</accession>
<organism evidence="15">
    <name type="scientific">Brachypodium distachyon</name>
    <name type="common">Purple false brome</name>
    <name type="synonym">Trachynia distachya</name>
    <dbReference type="NCBI Taxonomy" id="15368"/>
    <lineage>
        <taxon>Eukaryota</taxon>
        <taxon>Viridiplantae</taxon>
        <taxon>Streptophyta</taxon>
        <taxon>Embryophyta</taxon>
        <taxon>Tracheophyta</taxon>
        <taxon>Spermatophyta</taxon>
        <taxon>Magnoliopsida</taxon>
        <taxon>Liliopsida</taxon>
        <taxon>Poales</taxon>
        <taxon>Poaceae</taxon>
        <taxon>BOP clade</taxon>
        <taxon>Pooideae</taxon>
        <taxon>Stipodae</taxon>
        <taxon>Brachypodieae</taxon>
        <taxon>Brachypodium</taxon>
    </lineage>
</organism>
<dbReference type="PANTHER" id="PTHR47955">
    <property type="entry name" value="CYTOCHROME P450 FAMILY 71 PROTEIN"/>
    <property type="match status" value="1"/>
</dbReference>
<keyword evidence="5" id="KW-0812">Transmembrane</keyword>
<reference evidence="14 15" key="1">
    <citation type="journal article" date="2010" name="Nature">
        <title>Genome sequencing and analysis of the model grass Brachypodium distachyon.</title>
        <authorList>
            <consortium name="International Brachypodium Initiative"/>
        </authorList>
    </citation>
    <scope>NUCLEOTIDE SEQUENCE [LARGE SCALE GENOMIC DNA]</scope>
    <source>
        <strain evidence="14">Bd21</strain>
        <strain evidence="15">cv. Bd21</strain>
    </source>
</reference>
<evidence type="ECO:0000256" key="3">
    <source>
        <dbReference type="ARBA" id="ARBA00010617"/>
    </source>
</evidence>
<feature type="signal peptide" evidence="13">
    <location>
        <begin position="1"/>
        <end position="22"/>
    </location>
</feature>
<dbReference type="CDD" id="cd11072">
    <property type="entry name" value="CYP71-like"/>
    <property type="match status" value="1"/>
</dbReference>
<keyword evidence="13" id="KW-0732">Signal</keyword>
<keyword evidence="7" id="KW-0472">Membrane</keyword>
<dbReference type="PRINTS" id="PR00463">
    <property type="entry name" value="EP450I"/>
</dbReference>
<evidence type="ECO:0000313" key="16">
    <source>
        <dbReference type="Proteomes" id="UP000008810"/>
    </source>
</evidence>
<keyword evidence="4 11" id="KW-0349">Heme</keyword>
<comment type="cofactor">
    <cofactor evidence="1 11">
        <name>heme</name>
        <dbReference type="ChEBI" id="CHEBI:30413"/>
    </cofactor>
</comment>
<evidence type="ECO:0000256" key="6">
    <source>
        <dbReference type="ARBA" id="ARBA00022723"/>
    </source>
</evidence>
<dbReference type="EnsemblPlants" id="KQK14289">
    <property type="protein sequence ID" value="KQK14289"/>
    <property type="gene ID" value="BRADI_1g15190v3"/>
</dbReference>
<dbReference type="eggNOG" id="KOG0156">
    <property type="taxonomic scope" value="Eukaryota"/>
</dbReference>
<dbReference type="SUPFAM" id="SSF48264">
    <property type="entry name" value="Cytochrome P450"/>
    <property type="match status" value="1"/>
</dbReference>
<dbReference type="Gene3D" id="1.10.630.10">
    <property type="entry name" value="Cytochrome P450"/>
    <property type="match status" value="1"/>
</dbReference>
<reference evidence="15" key="3">
    <citation type="submission" date="2018-08" db="UniProtKB">
        <authorList>
            <consortium name="EnsemblPlants"/>
        </authorList>
    </citation>
    <scope>IDENTIFICATION</scope>
    <source>
        <strain evidence="15">cv. Bd21</strain>
    </source>
</reference>
<dbReference type="InterPro" id="IPR001128">
    <property type="entry name" value="Cyt_P450"/>
</dbReference>
<dbReference type="RefSeq" id="XP_010232929.1">
    <property type="nucleotide sequence ID" value="XM_010234627.3"/>
</dbReference>
<dbReference type="KEGG" id="bdi:104582990"/>
<evidence type="ECO:0000256" key="13">
    <source>
        <dbReference type="SAM" id="SignalP"/>
    </source>
</evidence>
<evidence type="ECO:0000256" key="5">
    <source>
        <dbReference type="ARBA" id="ARBA00022692"/>
    </source>
</evidence>